<evidence type="ECO:0000313" key="2">
    <source>
        <dbReference type="Proteomes" id="UP000821853"/>
    </source>
</evidence>
<comment type="caution">
    <text evidence="1">The sequence shown here is derived from an EMBL/GenBank/DDBJ whole genome shotgun (WGS) entry which is preliminary data.</text>
</comment>
<name>A0A9J6G3X7_HAELO</name>
<dbReference type="Proteomes" id="UP000821853">
    <property type="component" value="Chromosome 3"/>
</dbReference>
<evidence type="ECO:0000313" key="1">
    <source>
        <dbReference type="EMBL" id="KAH9369795.1"/>
    </source>
</evidence>
<organism evidence="1 2">
    <name type="scientific">Haemaphysalis longicornis</name>
    <name type="common">Bush tick</name>
    <dbReference type="NCBI Taxonomy" id="44386"/>
    <lineage>
        <taxon>Eukaryota</taxon>
        <taxon>Metazoa</taxon>
        <taxon>Ecdysozoa</taxon>
        <taxon>Arthropoda</taxon>
        <taxon>Chelicerata</taxon>
        <taxon>Arachnida</taxon>
        <taxon>Acari</taxon>
        <taxon>Parasitiformes</taxon>
        <taxon>Ixodida</taxon>
        <taxon>Ixodoidea</taxon>
        <taxon>Ixodidae</taxon>
        <taxon>Haemaphysalinae</taxon>
        <taxon>Haemaphysalis</taxon>
    </lineage>
</organism>
<keyword evidence="2" id="KW-1185">Reference proteome</keyword>
<gene>
    <name evidence="1" type="ORF">HPB48_021768</name>
</gene>
<accession>A0A9J6G3X7</accession>
<sequence>MQVYIGHKQSIRQERLCDNAAGSGLVFEARAGVLRTRQWQVWCGMSTSTGCTFCGAEEENVKHVVLECPQLIPAQPSGLTLERALGFWPDLPPGGAAVASDVASEVNREDSD</sequence>
<protein>
    <submittedName>
        <fullName evidence="1">Uncharacterized protein</fullName>
    </submittedName>
</protein>
<dbReference type="VEuPathDB" id="VectorBase:HLOH_060593"/>
<reference evidence="1 2" key="1">
    <citation type="journal article" date="2020" name="Cell">
        <title>Large-Scale Comparative Analyses of Tick Genomes Elucidate Their Genetic Diversity and Vector Capacities.</title>
        <authorList>
            <consortium name="Tick Genome and Microbiome Consortium (TIGMIC)"/>
            <person name="Jia N."/>
            <person name="Wang J."/>
            <person name="Shi W."/>
            <person name="Du L."/>
            <person name="Sun Y."/>
            <person name="Zhan W."/>
            <person name="Jiang J.F."/>
            <person name="Wang Q."/>
            <person name="Zhang B."/>
            <person name="Ji P."/>
            <person name="Bell-Sakyi L."/>
            <person name="Cui X.M."/>
            <person name="Yuan T.T."/>
            <person name="Jiang B.G."/>
            <person name="Yang W.F."/>
            <person name="Lam T.T."/>
            <person name="Chang Q.C."/>
            <person name="Ding S.J."/>
            <person name="Wang X.J."/>
            <person name="Zhu J.G."/>
            <person name="Ruan X.D."/>
            <person name="Zhao L."/>
            <person name="Wei J.T."/>
            <person name="Ye R.Z."/>
            <person name="Que T.C."/>
            <person name="Du C.H."/>
            <person name="Zhou Y.H."/>
            <person name="Cheng J.X."/>
            <person name="Dai P.F."/>
            <person name="Guo W.B."/>
            <person name="Han X.H."/>
            <person name="Huang E.J."/>
            <person name="Li L.F."/>
            <person name="Wei W."/>
            <person name="Gao Y.C."/>
            <person name="Liu J.Z."/>
            <person name="Shao H.Z."/>
            <person name="Wang X."/>
            <person name="Wang C.C."/>
            <person name="Yang T.C."/>
            <person name="Huo Q.B."/>
            <person name="Li W."/>
            <person name="Chen H.Y."/>
            <person name="Chen S.E."/>
            <person name="Zhou L.G."/>
            <person name="Ni X.B."/>
            <person name="Tian J.H."/>
            <person name="Sheng Y."/>
            <person name="Liu T."/>
            <person name="Pan Y.S."/>
            <person name="Xia L.Y."/>
            <person name="Li J."/>
            <person name="Zhao F."/>
            <person name="Cao W.C."/>
        </authorList>
    </citation>
    <scope>NUCLEOTIDE SEQUENCE [LARGE SCALE GENOMIC DNA]</scope>
    <source>
        <strain evidence="1">HaeL-2018</strain>
    </source>
</reference>
<dbReference type="AlphaFoldDB" id="A0A9J6G3X7"/>
<dbReference type="OrthoDB" id="10522328at2759"/>
<proteinExistence type="predicted"/>
<dbReference type="EMBL" id="JABSTR010000005">
    <property type="protein sequence ID" value="KAH9369795.1"/>
    <property type="molecule type" value="Genomic_DNA"/>
</dbReference>